<dbReference type="GO" id="GO:0016740">
    <property type="term" value="F:transferase activity"/>
    <property type="evidence" value="ECO:0007669"/>
    <property type="project" value="UniProtKB-KW"/>
</dbReference>
<dbReference type="RefSeq" id="WP_144278652.1">
    <property type="nucleotide sequence ID" value="NZ_CP041730.1"/>
</dbReference>
<dbReference type="Gene3D" id="3.90.550.10">
    <property type="entry name" value="Spore Coat Polysaccharide Biosynthesis Protein SpsA, Chain A"/>
    <property type="match status" value="1"/>
</dbReference>
<evidence type="ECO:0000313" key="2">
    <source>
        <dbReference type="Proteomes" id="UP000317550"/>
    </source>
</evidence>
<dbReference type="OrthoDB" id="9765330at2"/>
<dbReference type="Proteomes" id="UP000317550">
    <property type="component" value="Chromosome"/>
</dbReference>
<reference evidence="2" key="1">
    <citation type="submission" date="2019-07" db="EMBL/GenBank/DDBJ databases">
        <title>Chitinimonas sp. nov., isolated from Ny-Alesund, arctica soil.</title>
        <authorList>
            <person name="Xu Q."/>
            <person name="Peng F."/>
        </authorList>
    </citation>
    <scope>NUCLEOTIDE SEQUENCE [LARGE SCALE GENOMIC DNA]</scope>
    <source>
        <strain evidence="2">R3-44</strain>
    </source>
</reference>
<dbReference type="SUPFAM" id="SSF53448">
    <property type="entry name" value="Nucleotide-diphospho-sugar transferases"/>
    <property type="match status" value="1"/>
</dbReference>
<dbReference type="EMBL" id="CP041730">
    <property type="protein sequence ID" value="QDQ27259.1"/>
    <property type="molecule type" value="Genomic_DNA"/>
</dbReference>
<sequence>MVVFFTSITTNYLPKARVLAESVKRHHPDGHFMLLLSDALPDWLDLENEPFDSVVTADQLGIPDFPRWAYMHSVVELCTAVKGPAFRWLLNERGAEKAFYLDPDMAVFSPLTPLIDRLDQSSVLLTPHQLEPETTPDAVLDNEICSLKHGVFNLGFLGLRNSEGGRKFADWWAKRLLDHCYDDIPGGLFTDQRWVDLAPCFFDDLEIVRDPEYNVATWNLTHRHVEGSLAGGITVNGRPLRLYHFSGFDSGAQEQMLNKYGRGNTTLWEMRDWYIAECEKHGQEALGRLPAIYGVYDNGEKVSQHQRLLYRSRTDLMAAFPNPYVTDVPKHSYLHWYRTEFAANQADGIQEPAELLRYELQQHRNSLERIHRSRAWRLSQKIASLARLLRLA</sequence>
<keyword evidence="2" id="KW-1185">Reference proteome</keyword>
<dbReference type="InterPro" id="IPR029044">
    <property type="entry name" value="Nucleotide-diphossugar_trans"/>
</dbReference>
<accession>A0A516SGG8</accession>
<organism evidence="1 2">
    <name type="scientific">Chitinimonas arctica</name>
    <dbReference type="NCBI Taxonomy" id="2594795"/>
    <lineage>
        <taxon>Bacteria</taxon>
        <taxon>Pseudomonadati</taxon>
        <taxon>Pseudomonadota</taxon>
        <taxon>Betaproteobacteria</taxon>
        <taxon>Neisseriales</taxon>
        <taxon>Chitinibacteraceae</taxon>
        <taxon>Chitinimonas</taxon>
    </lineage>
</organism>
<evidence type="ECO:0000313" key="1">
    <source>
        <dbReference type="EMBL" id="QDQ27259.1"/>
    </source>
</evidence>
<dbReference type="KEGG" id="cari:FNU76_13295"/>
<proteinExistence type="predicted"/>
<protein>
    <submittedName>
        <fullName evidence="1">Glycosyl transferase</fullName>
    </submittedName>
</protein>
<keyword evidence="1" id="KW-0808">Transferase</keyword>
<name>A0A516SGG8_9NEIS</name>
<dbReference type="AlphaFoldDB" id="A0A516SGG8"/>
<gene>
    <name evidence="1" type="ORF">FNU76_13295</name>
</gene>